<dbReference type="PANTHER" id="PTHR12558:SF13">
    <property type="entry name" value="CELL DIVISION CYCLE PROTEIN 27 HOMOLOG"/>
    <property type="match status" value="1"/>
</dbReference>
<evidence type="ECO:0000256" key="1">
    <source>
        <dbReference type="PROSITE-ProRule" id="PRU00339"/>
    </source>
</evidence>
<dbReference type="Proteomes" id="UP000326509">
    <property type="component" value="Unassembled WGS sequence"/>
</dbReference>
<protein>
    <submittedName>
        <fullName evidence="2">Uncharacterized protein</fullName>
    </submittedName>
</protein>
<dbReference type="SMART" id="SM00028">
    <property type="entry name" value="TPR"/>
    <property type="match status" value="5"/>
</dbReference>
<dbReference type="EMBL" id="BKCG01000001">
    <property type="protein sequence ID" value="GER58715.1"/>
    <property type="molecule type" value="Genomic_DNA"/>
</dbReference>
<dbReference type="InterPro" id="IPR011990">
    <property type="entry name" value="TPR-like_helical_dom_sf"/>
</dbReference>
<dbReference type="InterPro" id="IPR019734">
    <property type="entry name" value="TPR_rpt"/>
</dbReference>
<feature type="repeat" description="TPR" evidence="1">
    <location>
        <begin position="338"/>
        <end position="371"/>
    </location>
</feature>
<keyword evidence="1" id="KW-0802">TPR repeat</keyword>
<keyword evidence="3" id="KW-1185">Reference proteome</keyword>
<dbReference type="SUPFAM" id="SSF81901">
    <property type="entry name" value="HCP-like"/>
    <property type="match status" value="1"/>
</dbReference>
<dbReference type="Pfam" id="PF13174">
    <property type="entry name" value="TPR_6"/>
    <property type="match status" value="1"/>
</dbReference>
<dbReference type="SUPFAM" id="SSF48452">
    <property type="entry name" value="TPR-like"/>
    <property type="match status" value="1"/>
</dbReference>
<dbReference type="AlphaFoldDB" id="A0A5J4IMY5"/>
<accession>A0A5J4IMY5</accession>
<evidence type="ECO:0000313" key="2">
    <source>
        <dbReference type="EMBL" id="GER58715.1"/>
    </source>
</evidence>
<proteinExistence type="predicted"/>
<organism evidence="2 3">
    <name type="scientific">Patiriisocius marinus</name>
    <dbReference type="NCBI Taxonomy" id="1397112"/>
    <lineage>
        <taxon>Bacteria</taxon>
        <taxon>Pseudomonadati</taxon>
        <taxon>Bacteroidota</taxon>
        <taxon>Flavobacteriia</taxon>
        <taxon>Flavobacteriales</taxon>
        <taxon>Flavobacteriaceae</taxon>
        <taxon>Patiriisocius</taxon>
    </lineage>
</organism>
<gene>
    <name evidence="2" type="ORF">ULMA_08230</name>
</gene>
<comment type="caution">
    <text evidence="2">The sequence shown here is derived from an EMBL/GenBank/DDBJ whole genome shotgun (WGS) entry which is preliminary data.</text>
</comment>
<dbReference type="Gene3D" id="1.25.40.10">
    <property type="entry name" value="Tetratricopeptide repeat domain"/>
    <property type="match status" value="3"/>
</dbReference>
<dbReference type="Pfam" id="PF13181">
    <property type="entry name" value="TPR_8"/>
    <property type="match status" value="2"/>
</dbReference>
<dbReference type="PROSITE" id="PS50005">
    <property type="entry name" value="TPR"/>
    <property type="match status" value="1"/>
</dbReference>
<reference evidence="2 3" key="1">
    <citation type="submission" date="2019-08" db="EMBL/GenBank/DDBJ databases">
        <title>Draft genome sequence of Ulvibacter marinus type strain NBRC 109484.</title>
        <authorList>
            <person name="Kawano K."/>
            <person name="Ushijima N."/>
            <person name="Kihara M."/>
            <person name="Itoh H."/>
        </authorList>
    </citation>
    <scope>NUCLEOTIDE SEQUENCE [LARGE SCALE GENOMIC DNA]</scope>
    <source>
        <strain evidence="2 3">NBRC 109484</strain>
    </source>
</reference>
<sequence>MRSKKYYLLNGIDCTRPNNVTLILKRHILLVLLGICYSTAFLAQENLGDEPTDDLGNVTDEFQENFFEALKQKSIENYELALSALEKAERVSNNNKEALAIISFEKAKNYIELKQYNEAEAQLNQVLSVEPEKIDVLEKMYDLYYVTREYEKALPLVQKLVLEDEDYKEDLANLYSRTKQYEKALTVLDELDESWGESVYRNTLRNQIYRVTGNSAGAIDNLEKKVDTNPKNEKDYLNLIYLYSEEGNTTKAFETAKELQKNNPKSELVHLALYKFYLDEGNTTQALKSMDIVFKSQQIDKAGQYRVLGDFLQFVEKNPQYEVELDKKIQEFSAEDNGQVFEKLGDFYMKKNKKDTALKFYEKGTEGDPDNFSLLKNTILLQLDFNKFEDAKKLSESGLEIFPAQPILYLLNGIAQNNLSSFDAALESLETGIDYLFDDSKMEKDFYEQLSIAYTGKGDSNKALQYTKKAQAIQLPN</sequence>
<evidence type="ECO:0000313" key="3">
    <source>
        <dbReference type="Proteomes" id="UP000326509"/>
    </source>
</evidence>
<dbReference type="PANTHER" id="PTHR12558">
    <property type="entry name" value="CELL DIVISION CYCLE 16,23,27"/>
    <property type="match status" value="1"/>
</dbReference>
<name>A0A5J4IMY5_9FLAO</name>